<dbReference type="AlphaFoldDB" id="A0A087BPY5"/>
<dbReference type="eggNOG" id="COG2919">
    <property type="taxonomic scope" value="Bacteria"/>
</dbReference>
<evidence type="ECO:0000313" key="3">
    <source>
        <dbReference type="EMBL" id="KFI73085.1"/>
    </source>
</evidence>
<proteinExistence type="predicted"/>
<feature type="transmembrane region" description="Helical" evidence="2">
    <location>
        <begin position="60"/>
        <end position="80"/>
    </location>
</feature>
<reference evidence="3 4" key="1">
    <citation type="submission" date="2014-03" db="EMBL/GenBank/DDBJ databases">
        <title>Genomics of Bifidobacteria.</title>
        <authorList>
            <person name="Ventura M."/>
            <person name="Milani C."/>
            <person name="Lugli G.A."/>
        </authorList>
    </citation>
    <scope>NUCLEOTIDE SEQUENCE [LARGE SCALE GENOMIC DNA]</scope>
    <source>
        <strain evidence="3 4">LMG 11592</strain>
    </source>
</reference>
<keyword evidence="2" id="KW-0812">Transmembrane</keyword>
<feature type="region of interest" description="Disordered" evidence="1">
    <location>
        <begin position="1"/>
        <end position="28"/>
    </location>
</feature>
<name>A0A087BPY5_9BIFI</name>
<evidence type="ECO:0008006" key="5">
    <source>
        <dbReference type="Google" id="ProtNLM"/>
    </source>
</evidence>
<sequence>MAATQRSIRSHAAPAGPDRDAGHSQTRPQLAVVRRHNATDAMVEGMHRIASWTRARSAPMIHVVIAVIFLVASLVGSLLFRTKMIENSFEQSQVESSIFTLTQDIQADQSRLDDLETSLPQKAEKMGMVPAQKSISVDLNGYKVPDTDGSK</sequence>
<keyword evidence="4" id="KW-1185">Reference proteome</keyword>
<keyword evidence="2" id="KW-0472">Membrane</keyword>
<accession>A0A087BPY5</accession>
<organism evidence="3 4">
    <name type="scientific">Bifidobacterium minimum</name>
    <dbReference type="NCBI Taxonomy" id="1693"/>
    <lineage>
        <taxon>Bacteria</taxon>
        <taxon>Bacillati</taxon>
        <taxon>Actinomycetota</taxon>
        <taxon>Actinomycetes</taxon>
        <taxon>Bifidobacteriales</taxon>
        <taxon>Bifidobacteriaceae</taxon>
        <taxon>Bifidobacterium</taxon>
    </lineage>
</organism>
<dbReference type="Proteomes" id="UP000029014">
    <property type="component" value="Unassembled WGS sequence"/>
</dbReference>
<evidence type="ECO:0000256" key="1">
    <source>
        <dbReference type="SAM" id="MobiDB-lite"/>
    </source>
</evidence>
<evidence type="ECO:0000256" key="2">
    <source>
        <dbReference type="SAM" id="Phobius"/>
    </source>
</evidence>
<protein>
    <recommendedName>
        <fullName evidence="5">Cell division protein FtsL</fullName>
    </recommendedName>
</protein>
<gene>
    <name evidence="3" type="ORF">BMIN_0808</name>
</gene>
<dbReference type="STRING" id="1693.BMIN_0808"/>
<dbReference type="EMBL" id="JGZD01000008">
    <property type="protein sequence ID" value="KFI73085.1"/>
    <property type="molecule type" value="Genomic_DNA"/>
</dbReference>
<comment type="caution">
    <text evidence="3">The sequence shown here is derived from an EMBL/GenBank/DDBJ whole genome shotgun (WGS) entry which is preliminary data.</text>
</comment>
<keyword evidence="2" id="KW-1133">Transmembrane helix</keyword>
<evidence type="ECO:0000313" key="4">
    <source>
        <dbReference type="Proteomes" id="UP000029014"/>
    </source>
</evidence>